<feature type="transmembrane region" description="Helical" evidence="6">
    <location>
        <begin position="180"/>
        <end position="204"/>
    </location>
</feature>
<organism evidence="7 8">
    <name type="scientific">Candidatus Criblamydia sequanensis CRIB-18</name>
    <dbReference type="NCBI Taxonomy" id="1437425"/>
    <lineage>
        <taxon>Bacteria</taxon>
        <taxon>Pseudomonadati</taxon>
        <taxon>Chlamydiota</taxon>
        <taxon>Chlamydiia</taxon>
        <taxon>Parachlamydiales</taxon>
        <taxon>Candidatus Criblamydiaceae</taxon>
        <taxon>Candidatus Criblamydia</taxon>
    </lineage>
</organism>
<evidence type="ECO:0000256" key="5">
    <source>
        <dbReference type="ARBA" id="ARBA00023136"/>
    </source>
</evidence>
<feature type="transmembrane region" description="Helical" evidence="6">
    <location>
        <begin position="211"/>
        <end position="233"/>
    </location>
</feature>
<dbReference type="PANTHER" id="PTHR30213:SF0">
    <property type="entry name" value="UPF0761 MEMBRANE PROTEIN YIHY"/>
    <property type="match status" value="1"/>
</dbReference>
<keyword evidence="4 6" id="KW-1133">Transmembrane helix</keyword>
<dbReference type="STRING" id="1437425.CSEC_0810"/>
<feature type="transmembrane region" description="Helical" evidence="6">
    <location>
        <begin position="35"/>
        <end position="54"/>
    </location>
</feature>
<comment type="subcellular location">
    <subcellularLocation>
        <location evidence="1">Cell membrane</location>
        <topology evidence="1">Multi-pass membrane protein</topology>
    </subcellularLocation>
</comment>
<feature type="transmembrane region" description="Helical" evidence="6">
    <location>
        <begin position="136"/>
        <end position="160"/>
    </location>
</feature>
<dbReference type="InterPro" id="IPR017039">
    <property type="entry name" value="Virul_fac_BrkB"/>
</dbReference>
<feature type="transmembrane region" description="Helical" evidence="6">
    <location>
        <begin position="96"/>
        <end position="116"/>
    </location>
</feature>
<dbReference type="RefSeq" id="WP_053331757.1">
    <property type="nucleotide sequence ID" value="NZ_CCEJ010000003.1"/>
</dbReference>
<keyword evidence="2" id="KW-1003">Cell membrane</keyword>
<accession>A0A090DXZ2</accession>
<evidence type="ECO:0000313" key="8">
    <source>
        <dbReference type="Proteomes" id="UP000031552"/>
    </source>
</evidence>
<evidence type="ECO:0000256" key="2">
    <source>
        <dbReference type="ARBA" id="ARBA00022475"/>
    </source>
</evidence>
<dbReference type="PANTHER" id="PTHR30213">
    <property type="entry name" value="INNER MEMBRANE PROTEIN YHJD"/>
    <property type="match status" value="1"/>
</dbReference>
<keyword evidence="8" id="KW-1185">Reference proteome</keyword>
<proteinExistence type="predicted"/>
<reference evidence="7" key="2">
    <citation type="submission" date="2014-09" db="EMBL/GenBank/DDBJ databases">
        <title>Criblamydia sequanensis harbors a mega-plasmid encoding arsenite resistance.</title>
        <authorList>
            <person name="Bertelli C."/>
            <person name="Goesmann A."/>
            <person name="Greub G."/>
        </authorList>
    </citation>
    <scope>NUCLEOTIDE SEQUENCE [LARGE SCALE GENOMIC DNA]</scope>
    <source>
        <strain evidence="7">CRIB-18</strain>
    </source>
</reference>
<sequence length="445" mass="50215">MKVSSFFSSVPFFRVFTRALKGFINDGCSLKAAALTYYTMFSLVPVAAVLFGLAKGFGLEEIFVNSLKELLQDHQEIATKVIEYVNHALDHAKGGLIAGLGVLLLFWAVYMLLMSIEQAFNEIWKTSSQRTFFRMLSDYLAVVIICPILLLVSSSLSLYLTSTLSEFATKTGTSEYVNPFIKVWLHLTPLLSSWLLFTFLYLFIPNKTVHIRYALSAGILAGSAFQLLQYAFIKLQLWFASYGAIYGSFAVFPLFLIWMQFSWWIALFGAEVCYHASLDKKESAHLKLLNDKTLTVKRGVLALFLMSESIKKSLAESPPPTLLEFSKMTGVPYEELKKTMDDLKNAALVWETGNNSDETSYNIAKSMDRIKISHVLFATGESSKDEIKMAYSKDLFKITEIVQQFKEALSQEETNYSLYELAELLPKGNNGNYQEKSQVENEPAI</sequence>
<dbReference type="GO" id="GO:0005886">
    <property type="term" value="C:plasma membrane"/>
    <property type="evidence" value="ECO:0007669"/>
    <property type="project" value="UniProtKB-SubCell"/>
</dbReference>
<evidence type="ECO:0000256" key="3">
    <source>
        <dbReference type="ARBA" id="ARBA00022692"/>
    </source>
</evidence>
<dbReference type="NCBIfam" id="TIGR00765">
    <property type="entry name" value="yihY_not_rbn"/>
    <property type="match status" value="1"/>
</dbReference>
<protein>
    <submittedName>
        <fullName evidence="7">Conserved putative membrane protein</fullName>
    </submittedName>
</protein>
<dbReference type="Pfam" id="PF03631">
    <property type="entry name" value="Virul_fac_BrkB"/>
    <property type="match status" value="1"/>
</dbReference>
<dbReference type="EMBL" id="CCEJ010000003">
    <property type="protein sequence ID" value="CDR33639.1"/>
    <property type="molecule type" value="Genomic_DNA"/>
</dbReference>
<name>A0A090DXZ2_9BACT</name>
<dbReference type="AlphaFoldDB" id="A0A090DXZ2"/>
<evidence type="ECO:0000256" key="4">
    <source>
        <dbReference type="ARBA" id="ARBA00022989"/>
    </source>
</evidence>
<keyword evidence="5 6" id="KW-0472">Membrane</keyword>
<evidence type="ECO:0000256" key="6">
    <source>
        <dbReference type="SAM" id="Phobius"/>
    </source>
</evidence>
<dbReference type="eggNOG" id="COG1295">
    <property type="taxonomic scope" value="Bacteria"/>
</dbReference>
<keyword evidence="3 6" id="KW-0812">Transmembrane</keyword>
<gene>
    <name evidence="7" type="ORF">CSEC_0810</name>
</gene>
<comment type="caution">
    <text evidence="7">The sequence shown here is derived from an EMBL/GenBank/DDBJ whole genome shotgun (WGS) entry which is preliminary data.</text>
</comment>
<dbReference type="OrthoDB" id="9808671at2"/>
<dbReference type="Proteomes" id="UP000031552">
    <property type="component" value="Unassembled WGS sequence"/>
</dbReference>
<feature type="transmembrane region" description="Helical" evidence="6">
    <location>
        <begin position="239"/>
        <end position="258"/>
    </location>
</feature>
<evidence type="ECO:0000256" key="1">
    <source>
        <dbReference type="ARBA" id="ARBA00004651"/>
    </source>
</evidence>
<evidence type="ECO:0000313" key="7">
    <source>
        <dbReference type="EMBL" id="CDR33639.1"/>
    </source>
</evidence>
<reference evidence="7" key="1">
    <citation type="submission" date="2013-12" db="EMBL/GenBank/DDBJ databases">
        <authorList>
            <person name="Linke B."/>
        </authorList>
    </citation>
    <scope>NUCLEOTIDE SEQUENCE [LARGE SCALE GENOMIC DNA]</scope>
    <source>
        <strain evidence="7">CRIB-18</strain>
    </source>
</reference>